<dbReference type="Proteomes" id="UP001634394">
    <property type="component" value="Unassembled WGS sequence"/>
</dbReference>
<feature type="transmembrane region" description="Helical" evidence="10">
    <location>
        <begin position="131"/>
        <end position="150"/>
    </location>
</feature>
<accession>A0ABD3TMR5</accession>
<dbReference type="Gene3D" id="1.50.40.10">
    <property type="entry name" value="Mitochondrial carrier domain"/>
    <property type="match status" value="1"/>
</dbReference>
<evidence type="ECO:0000256" key="6">
    <source>
        <dbReference type="ARBA" id="ARBA00022989"/>
    </source>
</evidence>
<proteinExistence type="inferred from homology"/>
<evidence type="ECO:0000256" key="2">
    <source>
        <dbReference type="ARBA" id="ARBA00006375"/>
    </source>
</evidence>
<evidence type="ECO:0000256" key="9">
    <source>
        <dbReference type="RuleBase" id="RU000488"/>
    </source>
</evidence>
<dbReference type="EMBL" id="JBJQND010000018">
    <property type="protein sequence ID" value="KAL3837637.1"/>
    <property type="molecule type" value="Genomic_DNA"/>
</dbReference>
<dbReference type="InterPro" id="IPR023395">
    <property type="entry name" value="MCP_dom_sf"/>
</dbReference>
<dbReference type="PANTHER" id="PTHR45683">
    <property type="entry name" value="MITOCHONDRIAL NICOTINAMIDE ADENINE DINUCLEOTIDE TRANSPORTER 1-RELATED-RELATED"/>
    <property type="match status" value="1"/>
</dbReference>
<dbReference type="PROSITE" id="PS50920">
    <property type="entry name" value="SOLCAR"/>
    <property type="match status" value="3"/>
</dbReference>
<keyword evidence="5" id="KW-0677">Repeat</keyword>
<sequence length="322" mass="35298">MDSRDVKDASVSAVVGSKTLFHNIKLETIAAGSSGGVIATFALHPLDLVRIRLQVNEGKGLAVRPQYNGAVDAFRSIYRSKGIAGLYQGVVPNVLVTGMSWGLFFTFCNAIKMWMKGGDAKQALGPGKEFLASYGAGVLTIMLMNPLSVAKSRICLQYKQSAGATPNGECYKGTANALFNIYRTNGVRGLYKGLIPGLVGTFHGAIQFMLYEEMKHYSNKHFSRGTEDTRLFKCIECLAIPAISKIIAVLVTYPCQVIRTRLHDQHRSYHGVIDVVTQLIKYEGTKSLYKGLCTQLCQSVPNICIVFMVYQCITSRTETKGL</sequence>
<keyword evidence="4 8" id="KW-0812">Transmembrane</keyword>
<dbReference type="InterPro" id="IPR018108">
    <property type="entry name" value="MCP_transmembrane"/>
</dbReference>
<evidence type="ECO:0000313" key="11">
    <source>
        <dbReference type="EMBL" id="KAL3837637.1"/>
    </source>
</evidence>
<feature type="transmembrane region" description="Helical" evidence="10">
    <location>
        <begin position="90"/>
        <end position="111"/>
    </location>
</feature>
<keyword evidence="3 9" id="KW-0813">Transport</keyword>
<evidence type="ECO:0000256" key="1">
    <source>
        <dbReference type="ARBA" id="ARBA00004141"/>
    </source>
</evidence>
<dbReference type="Pfam" id="PF00153">
    <property type="entry name" value="Mito_carr"/>
    <property type="match status" value="3"/>
</dbReference>
<evidence type="ECO:0000256" key="8">
    <source>
        <dbReference type="PROSITE-ProRule" id="PRU00282"/>
    </source>
</evidence>
<comment type="similarity">
    <text evidence="2 9">Belongs to the mitochondrial carrier (TC 2.A.29) family.</text>
</comment>
<comment type="caution">
    <text evidence="11">The sequence shown here is derived from an EMBL/GenBank/DDBJ whole genome shotgun (WGS) entry which is preliminary data.</text>
</comment>
<keyword evidence="12" id="KW-1185">Reference proteome</keyword>
<name>A0ABD3TMR5_SINWO</name>
<organism evidence="11 12">
    <name type="scientific">Sinanodonta woodiana</name>
    <name type="common">Chinese pond mussel</name>
    <name type="synonym">Anodonta woodiana</name>
    <dbReference type="NCBI Taxonomy" id="1069815"/>
    <lineage>
        <taxon>Eukaryota</taxon>
        <taxon>Metazoa</taxon>
        <taxon>Spiralia</taxon>
        <taxon>Lophotrochozoa</taxon>
        <taxon>Mollusca</taxon>
        <taxon>Bivalvia</taxon>
        <taxon>Autobranchia</taxon>
        <taxon>Heteroconchia</taxon>
        <taxon>Palaeoheterodonta</taxon>
        <taxon>Unionida</taxon>
        <taxon>Unionoidea</taxon>
        <taxon>Unionidae</taxon>
        <taxon>Unioninae</taxon>
        <taxon>Sinanodonta</taxon>
    </lineage>
</organism>
<protein>
    <recommendedName>
        <fullName evidence="13">Mitochondrial folate transporter/carrier</fullName>
    </recommendedName>
</protein>
<evidence type="ECO:0000256" key="5">
    <source>
        <dbReference type="ARBA" id="ARBA00022737"/>
    </source>
</evidence>
<keyword evidence="6 10" id="KW-1133">Transmembrane helix</keyword>
<feature type="repeat" description="Solcar" evidence="8">
    <location>
        <begin position="124"/>
        <end position="217"/>
    </location>
</feature>
<evidence type="ECO:0000256" key="4">
    <source>
        <dbReference type="ARBA" id="ARBA00022692"/>
    </source>
</evidence>
<evidence type="ECO:0000313" key="12">
    <source>
        <dbReference type="Proteomes" id="UP001634394"/>
    </source>
</evidence>
<dbReference type="GO" id="GO:0016020">
    <property type="term" value="C:membrane"/>
    <property type="evidence" value="ECO:0007669"/>
    <property type="project" value="UniProtKB-SubCell"/>
</dbReference>
<feature type="repeat" description="Solcar" evidence="8">
    <location>
        <begin position="23"/>
        <end position="114"/>
    </location>
</feature>
<dbReference type="AlphaFoldDB" id="A0ABD3TMR5"/>
<comment type="subcellular location">
    <subcellularLocation>
        <location evidence="1">Membrane</location>
        <topology evidence="1">Multi-pass membrane protein</topology>
    </subcellularLocation>
</comment>
<evidence type="ECO:0000256" key="3">
    <source>
        <dbReference type="ARBA" id="ARBA00022448"/>
    </source>
</evidence>
<evidence type="ECO:0008006" key="13">
    <source>
        <dbReference type="Google" id="ProtNLM"/>
    </source>
</evidence>
<gene>
    <name evidence="11" type="ORF">ACJMK2_022983</name>
</gene>
<evidence type="ECO:0000256" key="10">
    <source>
        <dbReference type="SAM" id="Phobius"/>
    </source>
</evidence>
<dbReference type="InterPro" id="IPR044712">
    <property type="entry name" value="SLC25A32-like"/>
</dbReference>
<reference evidence="11 12" key="1">
    <citation type="submission" date="2024-11" db="EMBL/GenBank/DDBJ databases">
        <title>Chromosome-level genome assembly of the freshwater bivalve Anodonta woodiana.</title>
        <authorList>
            <person name="Chen X."/>
        </authorList>
    </citation>
    <scope>NUCLEOTIDE SEQUENCE [LARGE SCALE GENOMIC DNA]</scope>
    <source>
        <strain evidence="11">MN2024</strain>
        <tissue evidence="11">Gills</tissue>
    </source>
</reference>
<feature type="repeat" description="Solcar" evidence="8">
    <location>
        <begin position="232"/>
        <end position="316"/>
    </location>
</feature>
<evidence type="ECO:0000256" key="7">
    <source>
        <dbReference type="ARBA" id="ARBA00023136"/>
    </source>
</evidence>
<keyword evidence="7 8" id="KW-0472">Membrane</keyword>
<dbReference type="SUPFAM" id="SSF103506">
    <property type="entry name" value="Mitochondrial carrier"/>
    <property type="match status" value="1"/>
</dbReference>